<dbReference type="Proteomes" id="UP000030848">
    <property type="component" value="Unassembled WGS sequence"/>
</dbReference>
<organism evidence="3 4">
    <name type="scientific">Saccharomonospora viridis</name>
    <dbReference type="NCBI Taxonomy" id="1852"/>
    <lineage>
        <taxon>Bacteria</taxon>
        <taxon>Bacillati</taxon>
        <taxon>Actinomycetota</taxon>
        <taxon>Actinomycetes</taxon>
        <taxon>Pseudonocardiales</taxon>
        <taxon>Pseudonocardiaceae</taxon>
        <taxon>Saccharomonospora</taxon>
    </lineage>
</organism>
<dbReference type="Gene3D" id="6.20.50.110">
    <property type="entry name" value="Methyltransferase, zinc-binding domain"/>
    <property type="match status" value="1"/>
</dbReference>
<dbReference type="InterPro" id="IPR013630">
    <property type="entry name" value="Methyltransf_Zn-bd_dom_put"/>
</dbReference>
<dbReference type="AlphaFoldDB" id="A0A837DHV9"/>
<dbReference type="InterPro" id="IPR038576">
    <property type="entry name" value="Methyltransf_Zn-bd_dom_put_sf"/>
</dbReference>
<dbReference type="OrthoDB" id="9815644at2"/>
<dbReference type="Pfam" id="PF13489">
    <property type="entry name" value="Methyltransf_23"/>
    <property type="match status" value="1"/>
</dbReference>
<dbReference type="Gene3D" id="3.40.50.720">
    <property type="entry name" value="NAD(P)-binding Rossmann-like Domain"/>
    <property type="match status" value="1"/>
</dbReference>
<evidence type="ECO:0000259" key="1">
    <source>
        <dbReference type="Pfam" id="PF08421"/>
    </source>
</evidence>
<protein>
    <submittedName>
        <fullName evidence="3">SAM-dependent methyltransferase</fullName>
    </submittedName>
</protein>
<keyword evidence="3" id="KW-0808">Transferase</keyword>
<gene>
    <name evidence="3" type="ORF">MINT15_02350</name>
</gene>
<name>A0A837DHV9_9PSEU</name>
<dbReference type="GO" id="GO:0008168">
    <property type="term" value="F:methyltransferase activity"/>
    <property type="evidence" value="ECO:0007669"/>
    <property type="project" value="UniProtKB-KW"/>
</dbReference>
<dbReference type="PANTHER" id="PTHR43861:SF5">
    <property type="entry name" value="BLL5978 PROTEIN"/>
    <property type="match status" value="1"/>
</dbReference>
<dbReference type="PANTHER" id="PTHR43861">
    <property type="entry name" value="TRANS-ACONITATE 2-METHYLTRANSFERASE-RELATED"/>
    <property type="match status" value="1"/>
</dbReference>
<dbReference type="InterPro" id="IPR013691">
    <property type="entry name" value="MeTrfase_14"/>
</dbReference>
<reference evidence="3 4" key="1">
    <citation type="submission" date="2014-10" db="EMBL/GenBank/DDBJ databases">
        <title>Genome sequence of Micropolyspora internatus JCM3315.</title>
        <authorList>
            <person name="Shin S.-K."/>
            <person name="Yi H."/>
        </authorList>
    </citation>
    <scope>NUCLEOTIDE SEQUENCE [LARGE SCALE GENOMIC DNA]</scope>
    <source>
        <strain evidence="3 4">JCM 3315</strain>
    </source>
</reference>
<dbReference type="Pfam" id="PF08421">
    <property type="entry name" value="Methyltransf_13"/>
    <property type="match status" value="1"/>
</dbReference>
<dbReference type="SUPFAM" id="SSF53335">
    <property type="entry name" value="S-adenosyl-L-methionine-dependent methyltransferases"/>
    <property type="match status" value="1"/>
</dbReference>
<dbReference type="InterPro" id="IPR029063">
    <property type="entry name" value="SAM-dependent_MTases_sf"/>
</dbReference>
<dbReference type="EMBL" id="JRZE01000001">
    <property type="protein sequence ID" value="KHF45934.1"/>
    <property type="molecule type" value="Genomic_DNA"/>
</dbReference>
<dbReference type="CDD" id="cd02440">
    <property type="entry name" value="AdoMet_MTases"/>
    <property type="match status" value="1"/>
</dbReference>
<evidence type="ECO:0000313" key="3">
    <source>
        <dbReference type="EMBL" id="KHF45934.1"/>
    </source>
</evidence>
<evidence type="ECO:0000259" key="2">
    <source>
        <dbReference type="Pfam" id="PF08484"/>
    </source>
</evidence>
<feature type="domain" description="Methyltransferase putative zinc binding" evidence="1">
    <location>
        <begin position="7"/>
        <end position="66"/>
    </location>
</feature>
<sequence length="408" mass="45697">MAPGARCRICGETVVEFLDFGTQPLSDAFRDPADTTDEFTYRLAVGVCGECGMVQLTEEVPREEMFHEDYPYLSRGSAVMRRHFQELAERFLATELSGTDPFIVELGCNDGTMLKTVAEAGVRHLGVEPSGAVADLAAEEGVRVRKDFFEETTALDIVDTEGRADVIYAANTLCHIPYMASILRGVTALLKPNGVFVFEDPYLGDILEKTSFDQIYDEHFFFFSATSVDEMARRHGLELVDVERLPVHGGEVRYTLARPGARTRSAAVDELCEEERRRRISDLAVLEDFARRVRVIRDELVELLTRLRAEGHRIVGYGATAKSATVTNFCGIGPELVEFVCDTTPAKQHKLTPGSHIPVRPPEAFSQDYPSYALLFAWNHAEEIMAKEQDFRKAGGRWIRYVPHVHVV</sequence>
<dbReference type="RefSeq" id="WP_037308034.1">
    <property type="nucleotide sequence ID" value="NZ_CALJZO010000045.1"/>
</dbReference>
<dbReference type="Gene3D" id="3.40.50.150">
    <property type="entry name" value="Vaccinia Virus protein VP39"/>
    <property type="match status" value="1"/>
</dbReference>
<accession>A0A837DHV9</accession>
<comment type="caution">
    <text evidence="3">The sequence shown here is derived from an EMBL/GenBank/DDBJ whole genome shotgun (WGS) entry which is preliminary data.</text>
</comment>
<proteinExistence type="predicted"/>
<dbReference type="Gene3D" id="6.10.250.3100">
    <property type="match status" value="1"/>
</dbReference>
<keyword evidence="3" id="KW-0489">Methyltransferase</keyword>
<feature type="domain" description="C-methyltransferase" evidence="2">
    <location>
        <begin position="246"/>
        <end position="403"/>
    </location>
</feature>
<evidence type="ECO:0000313" key="4">
    <source>
        <dbReference type="Proteomes" id="UP000030848"/>
    </source>
</evidence>
<dbReference type="Pfam" id="PF08484">
    <property type="entry name" value="Methyltransf_14"/>
    <property type="match status" value="1"/>
</dbReference>
<dbReference type="GO" id="GO:0032259">
    <property type="term" value="P:methylation"/>
    <property type="evidence" value="ECO:0007669"/>
    <property type="project" value="UniProtKB-KW"/>
</dbReference>